<organism evidence="1">
    <name type="scientific">Anguilla anguilla</name>
    <name type="common">European freshwater eel</name>
    <name type="synonym">Muraena anguilla</name>
    <dbReference type="NCBI Taxonomy" id="7936"/>
    <lineage>
        <taxon>Eukaryota</taxon>
        <taxon>Metazoa</taxon>
        <taxon>Chordata</taxon>
        <taxon>Craniata</taxon>
        <taxon>Vertebrata</taxon>
        <taxon>Euteleostomi</taxon>
        <taxon>Actinopterygii</taxon>
        <taxon>Neopterygii</taxon>
        <taxon>Teleostei</taxon>
        <taxon>Anguilliformes</taxon>
        <taxon>Anguillidae</taxon>
        <taxon>Anguilla</taxon>
    </lineage>
</organism>
<reference evidence="1" key="1">
    <citation type="submission" date="2014-11" db="EMBL/GenBank/DDBJ databases">
        <authorList>
            <person name="Amaro Gonzalez C."/>
        </authorList>
    </citation>
    <scope>NUCLEOTIDE SEQUENCE</scope>
</reference>
<sequence>MHFVGLYLVIEVFINHDYMECQVHIWCRGPISGDLSTDVGDSLRYT</sequence>
<accession>A0A0E9UPC8</accession>
<dbReference type="EMBL" id="GBXM01041794">
    <property type="protein sequence ID" value="JAH66783.1"/>
    <property type="molecule type" value="Transcribed_RNA"/>
</dbReference>
<protein>
    <submittedName>
        <fullName evidence="1">Uncharacterized protein</fullName>
    </submittedName>
</protein>
<evidence type="ECO:0000313" key="1">
    <source>
        <dbReference type="EMBL" id="JAH66783.1"/>
    </source>
</evidence>
<name>A0A0E9UPC8_ANGAN</name>
<proteinExistence type="predicted"/>
<reference evidence="1" key="2">
    <citation type="journal article" date="2015" name="Fish Shellfish Immunol.">
        <title>Early steps in the European eel (Anguilla anguilla)-Vibrio vulnificus interaction in the gills: Role of the RtxA13 toxin.</title>
        <authorList>
            <person name="Callol A."/>
            <person name="Pajuelo D."/>
            <person name="Ebbesson L."/>
            <person name="Teles M."/>
            <person name="MacKenzie S."/>
            <person name="Amaro C."/>
        </authorList>
    </citation>
    <scope>NUCLEOTIDE SEQUENCE</scope>
</reference>
<dbReference type="AlphaFoldDB" id="A0A0E9UPC8"/>